<dbReference type="AlphaFoldDB" id="A0A3P7LCJ0"/>
<organism evidence="2 3">
    <name type="scientific">Dibothriocephalus latus</name>
    <name type="common">Fish tapeworm</name>
    <name type="synonym">Diphyllobothrium latum</name>
    <dbReference type="NCBI Taxonomy" id="60516"/>
    <lineage>
        <taxon>Eukaryota</taxon>
        <taxon>Metazoa</taxon>
        <taxon>Spiralia</taxon>
        <taxon>Lophotrochozoa</taxon>
        <taxon>Platyhelminthes</taxon>
        <taxon>Cestoda</taxon>
        <taxon>Eucestoda</taxon>
        <taxon>Diphyllobothriidea</taxon>
        <taxon>Diphyllobothriidae</taxon>
        <taxon>Dibothriocephalus</taxon>
    </lineage>
</organism>
<dbReference type="OrthoDB" id="6292950at2759"/>
<dbReference type="EMBL" id="UYRU01050694">
    <property type="protein sequence ID" value="VDN11100.1"/>
    <property type="molecule type" value="Genomic_DNA"/>
</dbReference>
<gene>
    <name evidence="2" type="ORF">DILT_LOCUS6931</name>
</gene>
<name>A0A3P7LCJ0_DIBLA</name>
<keyword evidence="1" id="KW-0732">Signal</keyword>
<feature type="signal peptide" evidence="1">
    <location>
        <begin position="1"/>
        <end position="18"/>
    </location>
</feature>
<reference evidence="2 3" key="1">
    <citation type="submission" date="2018-11" db="EMBL/GenBank/DDBJ databases">
        <authorList>
            <consortium name="Pathogen Informatics"/>
        </authorList>
    </citation>
    <scope>NUCLEOTIDE SEQUENCE [LARGE SCALE GENOMIC DNA]</scope>
</reference>
<feature type="chain" id="PRO_5018047999" evidence="1">
    <location>
        <begin position="19"/>
        <end position="213"/>
    </location>
</feature>
<keyword evidence="3" id="KW-1185">Reference proteome</keyword>
<dbReference type="Proteomes" id="UP000281553">
    <property type="component" value="Unassembled WGS sequence"/>
</dbReference>
<evidence type="ECO:0000313" key="2">
    <source>
        <dbReference type="EMBL" id="VDN11100.1"/>
    </source>
</evidence>
<evidence type="ECO:0000313" key="3">
    <source>
        <dbReference type="Proteomes" id="UP000281553"/>
    </source>
</evidence>
<sequence>MMFFILSLIWFLPFAARAQEELNTNVITSKETKYTWVSVRLPHAPDSYILDSENYYFVNDFCYSKNDWNKFMQCKLEPNGTEYIAKLLVHEPAKHIRLSWSMPEFKNQAKMSYITQFFMPNNEWKQRDKYCLQPQYSTPLIRPDIKEDFVEIKCAIYLPSCYFSRNVSSVMFVNFKPKVLNPTTFDPYLPKIDKLRIRTIFSINNFNFYHDFA</sequence>
<protein>
    <submittedName>
        <fullName evidence="2">Uncharacterized protein</fullName>
    </submittedName>
</protein>
<evidence type="ECO:0000256" key="1">
    <source>
        <dbReference type="SAM" id="SignalP"/>
    </source>
</evidence>
<accession>A0A3P7LCJ0</accession>
<proteinExistence type="predicted"/>